<organism evidence="1 2">
    <name type="scientific">Penicillium nordicum</name>
    <dbReference type="NCBI Taxonomy" id="229535"/>
    <lineage>
        <taxon>Eukaryota</taxon>
        <taxon>Fungi</taxon>
        <taxon>Dikarya</taxon>
        <taxon>Ascomycota</taxon>
        <taxon>Pezizomycotina</taxon>
        <taxon>Eurotiomycetes</taxon>
        <taxon>Eurotiomycetidae</taxon>
        <taxon>Eurotiales</taxon>
        <taxon>Aspergillaceae</taxon>
        <taxon>Penicillium</taxon>
    </lineage>
</organism>
<dbReference type="Proteomes" id="UP000037696">
    <property type="component" value="Unassembled WGS sequence"/>
</dbReference>
<evidence type="ECO:0000313" key="2">
    <source>
        <dbReference type="Proteomes" id="UP000037696"/>
    </source>
</evidence>
<comment type="caution">
    <text evidence="1">The sequence shown here is derived from an EMBL/GenBank/DDBJ whole genome shotgun (WGS) entry which is preliminary data.</text>
</comment>
<name>A0A0N0RYF8_9EURO</name>
<reference evidence="1 2" key="1">
    <citation type="submission" date="2015-08" db="EMBL/GenBank/DDBJ databases">
        <title>Genome sequencing of Penicillium nordicum.</title>
        <authorList>
            <person name="Nguyen H.D."/>
            <person name="Seifert K.A."/>
        </authorList>
    </citation>
    <scope>NUCLEOTIDE SEQUENCE [LARGE SCALE GENOMIC DNA]</scope>
    <source>
        <strain evidence="1 2">DAOMC 185683</strain>
    </source>
</reference>
<gene>
    <name evidence="1" type="ORF">ACN38_g7722</name>
</gene>
<sequence>MTTSLFGDSFPIGPGLNNDDDIMDIRCPPGCPSAAHRLISADSGFVYMTIVVAPVAMAVSDVYKVA</sequence>
<accession>A0A0N0RYF8</accession>
<evidence type="ECO:0000313" key="1">
    <source>
        <dbReference type="EMBL" id="KOS41403.1"/>
    </source>
</evidence>
<dbReference type="EMBL" id="LHQQ01000133">
    <property type="protein sequence ID" value="KOS41403.1"/>
    <property type="molecule type" value="Genomic_DNA"/>
</dbReference>
<keyword evidence="2" id="KW-1185">Reference proteome</keyword>
<protein>
    <submittedName>
        <fullName evidence="1">Uncharacterized protein</fullName>
    </submittedName>
</protein>
<dbReference type="AlphaFoldDB" id="A0A0N0RYF8"/>
<proteinExistence type="predicted"/>